<evidence type="ECO:0000256" key="20">
    <source>
        <dbReference type="SAM" id="MobiDB-lite"/>
    </source>
</evidence>
<reference evidence="21" key="1">
    <citation type="submission" date="2016-06" db="EMBL/GenBank/DDBJ databases">
        <title>Draft Genome sequence of the fungus Inonotus baumii.</title>
        <authorList>
            <person name="Zhu H."/>
            <person name="Lin W."/>
        </authorList>
    </citation>
    <scope>NUCLEOTIDE SEQUENCE</scope>
    <source>
        <strain evidence="21">821</strain>
    </source>
</reference>
<evidence type="ECO:0000256" key="3">
    <source>
        <dbReference type="ARBA" id="ARBA00004511"/>
    </source>
</evidence>
<feature type="region of interest" description="Disordered" evidence="20">
    <location>
        <begin position="757"/>
        <end position="865"/>
    </location>
</feature>
<feature type="transmembrane region" description="Helical" evidence="19">
    <location>
        <begin position="278"/>
        <end position="297"/>
    </location>
</feature>
<feature type="region of interest" description="Disordered" evidence="20">
    <location>
        <begin position="1"/>
        <end position="184"/>
    </location>
</feature>
<dbReference type="EMBL" id="LNZH02000216">
    <property type="protein sequence ID" value="OCB84149.1"/>
    <property type="molecule type" value="Genomic_DNA"/>
</dbReference>
<feature type="compositionally biased region" description="Acidic residues" evidence="20">
    <location>
        <begin position="55"/>
        <end position="65"/>
    </location>
</feature>
<evidence type="ECO:0000256" key="7">
    <source>
        <dbReference type="ARBA" id="ARBA00022448"/>
    </source>
</evidence>
<feature type="transmembrane region" description="Helical" evidence="19">
    <location>
        <begin position="546"/>
        <end position="564"/>
    </location>
</feature>
<feature type="transmembrane region" description="Helical" evidence="19">
    <location>
        <begin position="506"/>
        <end position="526"/>
    </location>
</feature>
<keyword evidence="12 19" id="KW-0445">Lipid transport</keyword>
<comment type="subcellular location">
    <subcellularLocation>
        <location evidence="1">Cytoplasmic vesicle membrane</location>
        <topology evidence="1">Multi-pass membrane protein</topology>
    </subcellularLocation>
    <subcellularLocation>
        <location evidence="2">Endoplasmic reticulum membrane</location>
        <topology evidence="2">Multi-pass membrane protein</topology>
    </subcellularLocation>
    <subcellularLocation>
        <location evidence="4">Golgi apparatus membrane</location>
        <topology evidence="4">Multi-pass membrane protein</topology>
    </subcellularLocation>
    <subcellularLocation>
        <location evidence="3 19">Preautophagosomal structure membrane</location>
        <topology evidence="3 19">Multi-pass membrane protein</topology>
    </subcellularLocation>
</comment>
<evidence type="ECO:0000256" key="16">
    <source>
        <dbReference type="ARBA" id="ARBA00024615"/>
    </source>
</evidence>
<dbReference type="GO" id="GO:0006869">
    <property type="term" value="P:lipid transport"/>
    <property type="evidence" value="ECO:0007669"/>
    <property type="project" value="UniProtKB-KW"/>
</dbReference>
<dbReference type="OrthoDB" id="2020634at2759"/>
<dbReference type="GO" id="GO:0034045">
    <property type="term" value="C:phagophore assembly site membrane"/>
    <property type="evidence" value="ECO:0007669"/>
    <property type="project" value="UniProtKB-SubCell"/>
</dbReference>
<comment type="catalytic activity">
    <reaction evidence="15">
        <text>a 1,2-diacyl-sn-glycero-3-phospho-L-serine(in) = a 1,2-diacyl-sn-glycero-3-phospho-L-serine(out)</text>
        <dbReference type="Rhea" id="RHEA:38663"/>
        <dbReference type="ChEBI" id="CHEBI:57262"/>
    </reaction>
</comment>
<dbReference type="PANTHER" id="PTHR13038:SF10">
    <property type="entry name" value="AUTOPHAGY-RELATED PROTEIN 9"/>
    <property type="match status" value="1"/>
</dbReference>
<keyword evidence="10 19" id="KW-0072">Autophagy</keyword>
<evidence type="ECO:0000256" key="14">
    <source>
        <dbReference type="ARBA" id="ARBA00023329"/>
    </source>
</evidence>
<comment type="caution">
    <text evidence="21">The sequence shown here is derived from an EMBL/GenBank/DDBJ whole genome shotgun (WGS) entry which is preliminary data.</text>
</comment>
<evidence type="ECO:0000256" key="1">
    <source>
        <dbReference type="ARBA" id="ARBA00004439"/>
    </source>
</evidence>
<dbReference type="GO" id="GO:0034727">
    <property type="term" value="P:piecemeal microautophagy of the nucleus"/>
    <property type="evidence" value="ECO:0007669"/>
    <property type="project" value="TreeGrafter"/>
</dbReference>
<keyword evidence="22" id="KW-1185">Reference proteome</keyword>
<evidence type="ECO:0000256" key="19">
    <source>
        <dbReference type="RuleBase" id="RU364027"/>
    </source>
</evidence>
<evidence type="ECO:0000256" key="12">
    <source>
        <dbReference type="ARBA" id="ARBA00023055"/>
    </source>
</evidence>
<keyword evidence="9 19" id="KW-1133">Transmembrane helix</keyword>
<evidence type="ECO:0000256" key="9">
    <source>
        <dbReference type="ARBA" id="ARBA00022989"/>
    </source>
</evidence>
<dbReference type="GO" id="GO:0000422">
    <property type="term" value="P:autophagy of mitochondrion"/>
    <property type="evidence" value="ECO:0007669"/>
    <property type="project" value="TreeGrafter"/>
</dbReference>
<name>A0A9Q5HQR8_SANBA</name>
<dbReference type="GO" id="GO:0005789">
    <property type="term" value="C:endoplasmic reticulum membrane"/>
    <property type="evidence" value="ECO:0007669"/>
    <property type="project" value="UniProtKB-SubCell"/>
</dbReference>
<protein>
    <recommendedName>
        <fullName evidence="6 19">Autophagy-related protein 9</fullName>
    </recommendedName>
</protein>
<dbReference type="GO" id="GO:0000139">
    <property type="term" value="C:Golgi membrane"/>
    <property type="evidence" value="ECO:0007669"/>
    <property type="project" value="UniProtKB-SubCell"/>
</dbReference>
<comment type="catalytic activity">
    <reaction evidence="16">
        <text>a 1,2-diacyl-sn-glycero-3-phosphoethanolamine(in) = a 1,2-diacyl-sn-glycero-3-phosphoethanolamine(out)</text>
        <dbReference type="Rhea" id="RHEA:38895"/>
        <dbReference type="ChEBI" id="CHEBI:64612"/>
    </reaction>
</comment>
<keyword evidence="13 19" id="KW-0472">Membrane</keyword>
<dbReference type="GO" id="GO:0034497">
    <property type="term" value="P:protein localization to phagophore assembly site"/>
    <property type="evidence" value="ECO:0007669"/>
    <property type="project" value="TreeGrafter"/>
</dbReference>
<evidence type="ECO:0000256" key="8">
    <source>
        <dbReference type="ARBA" id="ARBA00022692"/>
    </source>
</evidence>
<comment type="catalytic activity">
    <reaction evidence="17">
        <text>a 1,2-diacyl-sn-glycero-3-phospho-(1D-myo-inositol-3-phosphate)(in) = a 1,2-diacyl-sn-glycero-3-phospho-(1D-myo-inositol-3-phosphate)(out)</text>
        <dbReference type="Rhea" id="RHEA:67920"/>
        <dbReference type="ChEBI" id="CHEBI:58088"/>
    </reaction>
</comment>
<dbReference type="GO" id="GO:0005776">
    <property type="term" value="C:autophagosome"/>
    <property type="evidence" value="ECO:0007669"/>
    <property type="project" value="TreeGrafter"/>
</dbReference>
<comment type="catalytic activity">
    <reaction evidence="18">
        <text>a 1,2-diacyl-sn-glycero-3-phosphocholine(in) = a 1,2-diacyl-sn-glycero-3-phosphocholine(out)</text>
        <dbReference type="Rhea" id="RHEA:38571"/>
        <dbReference type="ChEBI" id="CHEBI:57643"/>
    </reaction>
</comment>
<evidence type="ECO:0000256" key="4">
    <source>
        <dbReference type="ARBA" id="ARBA00004653"/>
    </source>
</evidence>
<gene>
    <name evidence="21" type="ORF">A7U60_g8825</name>
</gene>
<evidence type="ECO:0000256" key="11">
    <source>
        <dbReference type="ARBA" id="ARBA00023034"/>
    </source>
</evidence>
<feature type="compositionally biased region" description="Basic and acidic residues" evidence="20">
    <location>
        <begin position="834"/>
        <end position="862"/>
    </location>
</feature>
<comment type="similarity">
    <text evidence="5 19">Belongs to the ATG9 family.</text>
</comment>
<comment type="caution">
    <text evidence="19">Lacks conserved residue(s) required for the propagation of feature annotation.</text>
</comment>
<evidence type="ECO:0000256" key="18">
    <source>
        <dbReference type="ARBA" id="ARBA00024631"/>
    </source>
</evidence>
<dbReference type="Proteomes" id="UP000757232">
    <property type="component" value="Unassembled WGS sequence"/>
</dbReference>
<comment type="function">
    <text evidence="19">Phospholipid scramblase involved in autophagy. Cycles between the preautophagosomal structure/phagophore assembly site (PAS) and the cytoplasmic vesicle pool and supplies membrane for the growing autophagosome. Lipid scramblase activity plays a key role in preautophagosomal structure/phagophore assembly by distributing the phospholipids that arrive through ATG2 from the cytoplasmic to the luminal leaflet of the bilayer, thereby driving autophagosomal membrane expansion.</text>
</comment>
<feature type="compositionally biased region" description="Polar residues" evidence="20">
    <location>
        <begin position="793"/>
        <end position="809"/>
    </location>
</feature>
<dbReference type="InterPro" id="IPR007241">
    <property type="entry name" value="Autophagy-rel_prot_9"/>
</dbReference>
<dbReference type="Pfam" id="PF04109">
    <property type="entry name" value="ATG9"/>
    <property type="match status" value="2"/>
</dbReference>
<dbReference type="GO" id="GO:0061709">
    <property type="term" value="P:reticulophagy"/>
    <property type="evidence" value="ECO:0007669"/>
    <property type="project" value="TreeGrafter"/>
</dbReference>
<keyword evidence="11" id="KW-0333">Golgi apparatus</keyword>
<evidence type="ECO:0000313" key="22">
    <source>
        <dbReference type="Proteomes" id="UP000757232"/>
    </source>
</evidence>
<keyword evidence="7 19" id="KW-0813">Transport</keyword>
<proteinExistence type="inferred from homology"/>
<dbReference type="GO" id="GO:0030659">
    <property type="term" value="C:cytoplasmic vesicle membrane"/>
    <property type="evidence" value="ECO:0007669"/>
    <property type="project" value="UniProtKB-SubCell"/>
</dbReference>
<evidence type="ECO:0000256" key="15">
    <source>
        <dbReference type="ARBA" id="ARBA00024479"/>
    </source>
</evidence>
<organism evidence="21 22">
    <name type="scientific">Sanghuangporus baumii</name>
    <name type="common">Phellinus baumii</name>
    <dbReference type="NCBI Taxonomy" id="108892"/>
    <lineage>
        <taxon>Eukaryota</taxon>
        <taxon>Fungi</taxon>
        <taxon>Dikarya</taxon>
        <taxon>Basidiomycota</taxon>
        <taxon>Agaricomycotina</taxon>
        <taxon>Agaricomycetes</taxon>
        <taxon>Hymenochaetales</taxon>
        <taxon>Hymenochaetaceae</taxon>
        <taxon>Sanghuangporus</taxon>
    </lineage>
</organism>
<evidence type="ECO:0000256" key="2">
    <source>
        <dbReference type="ARBA" id="ARBA00004477"/>
    </source>
</evidence>
<evidence type="ECO:0000256" key="13">
    <source>
        <dbReference type="ARBA" id="ARBA00023136"/>
    </source>
</evidence>
<feature type="compositionally biased region" description="Low complexity" evidence="20">
    <location>
        <begin position="11"/>
        <end position="30"/>
    </location>
</feature>
<accession>A0A9Q5HQR8</accession>
<keyword evidence="8 19" id="KW-0812">Transmembrane</keyword>
<feature type="transmembrane region" description="Helical" evidence="19">
    <location>
        <begin position="612"/>
        <end position="634"/>
    </location>
</feature>
<dbReference type="PANTHER" id="PTHR13038">
    <property type="entry name" value="APG9 AUTOPHAGY 9"/>
    <property type="match status" value="1"/>
</dbReference>
<evidence type="ECO:0000313" key="21">
    <source>
        <dbReference type="EMBL" id="OCB84149.1"/>
    </source>
</evidence>
<feature type="compositionally biased region" description="Polar residues" evidence="20">
    <location>
        <begin position="84"/>
        <end position="104"/>
    </location>
</feature>
<keyword evidence="14" id="KW-0968">Cytoplasmic vesicle</keyword>
<evidence type="ECO:0000256" key="6">
    <source>
        <dbReference type="ARBA" id="ARBA00018074"/>
    </source>
</evidence>
<sequence>MPEHGGRSSRPLQLSTPQSSRLLQSSLRPSGFLNMLNPMSGRNYQGYLRANQSVLEEEDERDDALEDAKSPFKSTSDGRVFWGESSQMNVVQRDASGQKQTSQDDYSDDEVPQSFMIETTPQTRRQHAPRPPRDKGKQPLRSASKGSRPLLPVSNDDDLHLPPRPSEIDPPAADQPRVQTPRKQMRGLDAYERALWNWINVYDLDVFLQDVYRYYVGKGIYSIALARGLHLLTIGFTIGFSTFLLNCVDYSRIKPEGITRLSDVIVDRCVSRFSGPTVIILLFFIVYYVLQIVSYVFEVLRLADMYRFYTYLLDIPDADIQTISWPEVVRRIESIREENPVTALSSTNHYNPSSSMTAKLDAHDIANRIMREENYLIALFNKDLLDLRVPLPYFLADILKLDGRDGLTLSTALEHNLRICLMRYLFDSRGRVREVFLKEKNRAPLIKEYFEEYHKNPSSIGSRSYSLYAKWKFREFNELPHIFSRRLDESYPAASMYIGQFPNEKVALVMRFISFVAGSFAAVLALASVLDPDLFTHFEVTPHRTVLFYLTVFGSILAVARGMIPEDNQIFDPELLMMEVIHYTHYMPDEWKSQLHSQKVHKDFGTLFDMKVVIFARELLSVIITPFVLCFSLPRCSPAIIDFFREFTVHVDSLGYVCSFAVFDFKRHGNVNFGAPIQVKEKRFLSNEGKMEKSFLNFKAANPEWQPTDPTGSLYLSRMADFTYANAAARRHLVESYAGHARRLSMEQRLAERAQEYDRALRQSQDAALRRRGHSGRVDATSAETTAGAGPSHTHTPTINVSTSDSTMTVHARGESDNAGLAESNINPFPSNPRHREERSLSPEDALRPQDGTHEGEVRSELGESYVDGKIQRGRADLSSPDSTIVREDDRPVEDGGMLGLLAQIYGTRGPTLMLGSSNRP</sequence>
<evidence type="ECO:0000256" key="10">
    <source>
        <dbReference type="ARBA" id="ARBA00023006"/>
    </source>
</evidence>
<evidence type="ECO:0000256" key="5">
    <source>
        <dbReference type="ARBA" id="ARBA00006185"/>
    </source>
</evidence>
<dbReference type="AlphaFoldDB" id="A0A9Q5HQR8"/>
<evidence type="ECO:0000256" key="17">
    <source>
        <dbReference type="ARBA" id="ARBA00024621"/>
    </source>
</evidence>